<reference evidence="2" key="1">
    <citation type="submission" date="2016-10" db="EMBL/GenBank/DDBJ databases">
        <authorList>
            <person name="Varghese N."/>
            <person name="Submissions S."/>
        </authorList>
    </citation>
    <scope>NUCLEOTIDE SEQUENCE [LARGE SCALE GENOMIC DNA]</scope>
    <source>
        <strain evidence="2">KCTC 32246</strain>
    </source>
</reference>
<keyword evidence="2" id="KW-1185">Reference proteome</keyword>
<proteinExistence type="predicted"/>
<dbReference type="EMBL" id="LT629797">
    <property type="protein sequence ID" value="SDU81120.1"/>
    <property type="molecule type" value="Genomic_DNA"/>
</dbReference>
<sequence>MKLLRLLEDNEFYAFLFHYNLGRAQQYKFPDHFYEIAAGLEREFGEIKEKIGVNNALKKLCDEYERNPEKTHLHVFMRMKLERDLEL</sequence>
<gene>
    <name evidence="1" type="ORF">SAMN05216363_1706</name>
</gene>
<evidence type="ECO:0000313" key="1">
    <source>
        <dbReference type="EMBL" id="SDU81120.1"/>
    </source>
</evidence>
<evidence type="ECO:0000313" key="2">
    <source>
        <dbReference type="Proteomes" id="UP000198675"/>
    </source>
</evidence>
<dbReference type="AlphaFoldDB" id="A0A1H2LJC4"/>
<organism evidence="1 2">
    <name type="scientific">Pseudomonas sihuiensis</name>
    <dbReference type="NCBI Taxonomy" id="1274359"/>
    <lineage>
        <taxon>Bacteria</taxon>
        <taxon>Pseudomonadati</taxon>
        <taxon>Pseudomonadota</taxon>
        <taxon>Gammaproteobacteria</taxon>
        <taxon>Pseudomonadales</taxon>
        <taxon>Pseudomonadaceae</taxon>
        <taxon>Pseudomonas</taxon>
    </lineage>
</organism>
<protein>
    <submittedName>
        <fullName evidence="1">Uncharacterized protein</fullName>
    </submittedName>
</protein>
<dbReference type="RefSeq" id="WP_021219109.1">
    <property type="nucleotide sequence ID" value="NZ_LT629797.1"/>
</dbReference>
<accession>A0A1H2LJC4</accession>
<dbReference type="GeneID" id="83642245"/>
<dbReference type="Proteomes" id="UP000198675">
    <property type="component" value="Chromosome I"/>
</dbReference>
<name>A0A1H2LJC4_9PSED</name>